<accession>A0ABM9TUL7</accession>
<dbReference type="InterPro" id="IPR022385">
    <property type="entry name" value="Rhs_assc_core"/>
</dbReference>
<dbReference type="NCBIfam" id="TIGR03696">
    <property type="entry name" value="Rhs_assc_core"/>
    <property type="match status" value="1"/>
</dbReference>
<dbReference type="InterPro" id="IPR050708">
    <property type="entry name" value="T6SS_VgrG/RHS"/>
</dbReference>
<reference evidence="1 2" key="1">
    <citation type="submission" date="2015-03" db="EMBL/GenBank/DDBJ databases">
        <authorList>
            <consortium name="Pathogen Informatics"/>
            <person name="Murphy D."/>
        </authorList>
    </citation>
    <scope>NUCLEOTIDE SEQUENCE [LARGE SCALE GENOMIC DNA]</scope>
    <source>
        <strain evidence="2">type strain: CIP110230</strain>
    </source>
</reference>
<dbReference type="RefSeq" id="WP_328286900.1">
    <property type="nucleotide sequence ID" value="NZ_CAWMMU010000033.1"/>
</dbReference>
<gene>
    <name evidence="1" type="ORF">ERS137968_04206</name>
</gene>
<dbReference type="Proteomes" id="UP000044625">
    <property type="component" value="Unassembled WGS sequence"/>
</dbReference>
<evidence type="ECO:0000313" key="1">
    <source>
        <dbReference type="EMBL" id="CRY69067.1"/>
    </source>
</evidence>
<comment type="caution">
    <text evidence="1">The sequence shown here is derived from an EMBL/GenBank/DDBJ whole genome shotgun (WGS) entry which is preliminary data.</text>
</comment>
<dbReference type="PANTHER" id="PTHR32305:SF15">
    <property type="entry name" value="PROTEIN RHSA-RELATED"/>
    <property type="match status" value="1"/>
</dbReference>
<dbReference type="PANTHER" id="PTHR32305">
    <property type="match status" value="1"/>
</dbReference>
<dbReference type="Pfam" id="PF18807">
    <property type="entry name" value="TTc_toxin_rep"/>
    <property type="match status" value="1"/>
</dbReference>
<protein>
    <submittedName>
        <fullName evidence="1">Insecticidal toxin complex</fullName>
    </submittedName>
</protein>
<organism evidence="1 2">
    <name type="scientific">Yersinia pekkanenii</name>
    <dbReference type="NCBI Taxonomy" id="1288385"/>
    <lineage>
        <taxon>Bacteria</taxon>
        <taxon>Pseudomonadati</taxon>
        <taxon>Pseudomonadota</taxon>
        <taxon>Gammaproteobacteria</taxon>
        <taxon>Enterobacterales</taxon>
        <taxon>Yersiniaceae</taxon>
        <taxon>Yersinia</taxon>
    </lineage>
</organism>
<dbReference type="NCBIfam" id="TIGR01643">
    <property type="entry name" value="YD_repeat_2x"/>
    <property type="match status" value="1"/>
</dbReference>
<dbReference type="InterPro" id="IPR041508">
    <property type="entry name" value="TcC-like_repeat"/>
</dbReference>
<dbReference type="EMBL" id="CWJL01000033">
    <property type="protein sequence ID" value="CRY69067.1"/>
    <property type="molecule type" value="Genomic_DNA"/>
</dbReference>
<name>A0ABM9TUL7_9GAMM</name>
<proteinExistence type="predicted"/>
<dbReference type="InterPro" id="IPR006530">
    <property type="entry name" value="YD"/>
</dbReference>
<sequence length="949" mass="106121">MENSLNIITNTPTIAISDNRGLGIRTLAYNRTNDSDTPNELITRNRYNPLGQLIASRDARLEIDNFRYQYNLAGAALRTDGVDNGAILQLTDIEGRPVMSLDAKGTRSWVTYEPTLGRPLEHHQQTEAGQKTVTDRFFYAENNGQHKAANLNGQCIRHYDTAGLQQVISLSITGAPLQQQRRLLTDTLGPVDWFGKEQRWASRPSNQPFVTHCTTDALGQPLTQTDAKGHTQQMAYNRAGQLSGSWLTLKGGAKQVMVKSLSYSAAGQKLREESGNGVVTEYRYEAQTQRLIGIKTTRPALKDRPTLLQDLRYDYDPVGNILAIHNDAEATRFYRNQKIVPETTYRYDALYQLIEATGRESDKNSAQSANLPDLVSLTDGNQYVNYTRRYSYDRSGNLLKIQHTGASNYSTLITVSNTSNHGIQQQDGLTAADIRSQFDAAGNQQQLQPGQPLQWDARNQLQQVITVKREAGNSPNNDRESYLYGSDGMRIVKQSIQKNQTSKVVYLPGLELRTQHNNDKLTEDFQVITVGAAGRAQVRVLRWEHGKPDDIANNQLRYNFDNQIGSSLLELDHNGDIISQEEYYPVGGTAVFASRNTVEAKYKTVRYSGKERDATGLYYYGFRYYLPWLGRWLSSDPAGTIDGLNLYRMVRNNPISLMDEDGLKPQSFIDSHEESSTSIENYRKSINELDFKSDYQQGISKLADTFVEYFNFIQKEKILQYVDKDSLIQQFSNESSLSLSEAKDYIEKTESFGFTASNLQGKPIFAFSDKNAGGEHYARHESIHLLSAPGGLTGLQTVNNNLNEAATEVTTRLIESHLGLNDSATMSAYNRAYPSLAEFLIKLIDVGGDRAKGGLLSSYLQNTGLTDMITPLAELWIERTDNNLIKQGFNKAPSNTDPLLRLEKATNLLGKDIIRLSGELGGQPNLKDITDFSIVSPIKKIGLKLGFSV</sequence>
<keyword evidence="2" id="KW-1185">Reference proteome</keyword>
<dbReference type="Gene3D" id="2.180.10.10">
    <property type="entry name" value="RHS repeat-associated core"/>
    <property type="match status" value="1"/>
</dbReference>
<evidence type="ECO:0000313" key="2">
    <source>
        <dbReference type="Proteomes" id="UP000044625"/>
    </source>
</evidence>